<dbReference type="Gene3D" id="2.60.210.10">
    <property type="entry name" value="Apoptosis, Tumor Necrosis Factor Receptor Associated Protein 2, Chain A"/>
    <property type="match status" value="1"/>
</dbReference>
<dbReference type="SUPFAM" id="SSF49599">
    <property type="entry name" value="TRAF domain-like"/>
    <property type="match status" value="2"/>
</dbReference>
<dbReference type="InterPro" id="IPR011333">
    <property type="entry name" value="SKP1/BTB/POZ_sf"/>
</dbReference>
<dbReference type="Pfam" id="PF22486">
    <property type="entry name" value="MATH_2"/>
    <property type="match status" value="1"/>
</dbReference>
<dbReference type="InterPro" id="IPR000210">
    <property type="entry name" value="BTB/POZ_dom"/>
</dbReference>
<dbReference type="SUPFAM" id="SSF54695">
    <property type="entry name" value="POZ domain"/>
    <property type="match status" value="2"/>
</dbReference>
<dbReference type="PROSITE" id="PS50097">
    <property type="entry name" value="BTB"/>
    <property type="match status" value="2"/>
</dbReference>
<dbReference type="Gene3D" id="1.25.40.420">
    <property type="match status" value="1"/>
</dbReference>
<dbReference type="InterPro" id="IPR008974">
    <property type="entry name" value="TRAF-like"/>
</dbReference>
<dbReference type="PROSITE" id="PS50144">
    <property type="entry name" value="MATH"/>
    <property type="match status" value="1"/>
</dbReference>
<accession>A0A9R1QAZ0</accession>
<keyword evidence="6" id="KW-1185">Reference proteome</keyword>
<dbReference type="Pfam" id="PF24570">
    <property type="entry name" value="BACK_BPM_SPOP"/>
    <property type="match status" value="1"/>
</dbReference>
<feature type="domain" description="MATH" evidence="4">
    <location>
        <begin position="429"/>
        <end position="558"/>
    </location>
</feature>
<reference evidence="5 6" key="1">
    <citation type="submission" date="2017-09" db="EMBL/GenBank/DDBJ databases">
        <authorList>
            <consortium name="International Durum Wheat Genome Sequencing Consortium (IDWGSC)"/>
            <person name="Milanesi L."/>
        </authorList>
    </citation>
    <scope>NUCLEOTIDE SEQUENCE [LARGE SCALE GENOMIC DNA]</scope>
    <source>
        <strain evidence="6">cv. Svevo</strain>
    </source>
</reference>
<evidence type="ECO:0000313" key="6">
    <source>
        <dbReference type="Proteomes" id="UP000324705"/>
    </source>
</evidence>
<dbReference type="Proteomes" id="UP000324705">
    <property type="component" value="Chromosome 3B"/>
</dbReference>
<dbReference type="GO" id="GO:0016567">
    <property type="term" value="P:protein ubiquitination"/>
    <property type="evidence" value="ECO:0007669"/>
    <property type="project" value="InterPro"/>
</dbReference>
<dbReference type="PANTHER" id="PTHR26379:SF187">
    <property type="entry name" value="OS07G0655300 PROTEIN"/>
    <property type="match status" value="1"/>
</dbReference>
<evidence type="ECO:0008006" key="7">
    <source>
        <dbReference type="Google" id="ProtNLM"/>
    </source>
</evidence>
<sequence length="728" mass="82673">MASAPQNTASTHRSAVVRGMHEFLIVGYSERKPFARLTSDPARVLYDLSHGNALVRYHSINSGAFQVSNYTWDLVCTFDDQDHLTSITLDLLSTDITKDVIVTASLQIDDPRGQWPPAVWRSDAAYRFSTNFISKSMSWKLSLPDAFCGHEERYVTDDDRLTILCTLGILQEDVQTAAEARKCLVSVVPAPTIRRDFQQLLLRPSKIPPSSKVTFLVEDTKFRAHRLVLAMRSPVFAAELFGHMRESTTQRVRIEDMRASTFRAMLQFIYTDELPIKPNNDEESGSSRNNFKKEFMARGREAMVHKLLVAADRYDLERLRLMCENILCESIDVETVMPTLLLVRGRQRCCLLEDCCIKYITSSPDVYQAVRATKEYEELKETCSSFIIEINERVATHMARHTSSPSSSFIIRRPIEEKSTSRYKLEVVRGTHEFMIPNFSSVQRSHGVGQVITSDIFNIGGYDWTVNVYPSGYSAEEGGEHISVYLRLRTDPGTARVKLSKAFRIGDPNGKSPSIVLGSEDIFTKVRETWGFQKLITVNSAKSRYIGHNGSLTIRCDLEVHTKACTTSTSTTIAKPMIVVPPSNIVRHLEQLMVSKQWSDVTFLVQDSEIHAHWLIIVMRWPLLYEMLVASTTKSVVRIGDMKAVVLRAILHFVYTDELLPVDNTVVAREMLEAACRFRLERMKAMCENLLAHLLSKDNAMSTLELALRHHCEGLKIYCNDFINRAMK</sequence>
<organism evidence="5 6">
    <name type="scientific">Triticum turgidum subsp. durum</name>
    <name type="common">Durum wheat</name>
    <name type="synonym">Triticum durum</name>
    <dbReference type="NCBI Taxonomy" id="4567"/>
    <lineage>
        <taxon>Eukaryota</taxon>
        <taxon>Viridiplantae</taxon>
        <taxon>Streptophyta</taxon>
        <taxon>Embryophyta</taxon>
        <taxon>Tracheophyta</taxon>
        <taxon>Spermatophyta</taxon>
        <taxon>Magnoliopsida</taxon>
        <taxon>Liliopsida</taxon>
        <taxon>Poales</taxon>
        <taxon>Poaceae</taxon>
        <taxon>BOP clade</taxon>
        <taxon>Pooideae</taxon>
        <taxon>Triticodae</taxon>
        <taxon>Triticeae</taxon>
        <taxon>Triticinae</taxon>
        <taxon>Triticum</taxon>
    </lineage>
</organism>
<dbReference type="InterPro" id="IPR056423">
    <property type="entry name" value="BACK_BPM_SPOP"/>
</dbReference>
<evidence type="ECO:0000313" key="5">
    <source>
        <dbReference type="EMBL" id="VAH72543.1"/>
    </source>
</evidence>
<dbReference type="CDD" id="cd00121">
    <property type="entry name" value="MATH"/>
    <property type="match status" value="1"/>
</dbReference>
<dbReference type="PANTHER" id="PTHR26379">
    <property type="entry name" value="BTB/POZ AND MATH DOMAIN-CONTAINING PROTEIN 1"/>
    <property type="match status" value="1"/>
</dbReference>
<comment type="similarity">
    <text evidence="2">Belongs to the Tdpoz family.</text>
</comment>
<dbReference type="EMBL" id="LT934116">
    <property type="protein sequence ID" value="VAH72543.1"/>
    <property type="molecule type" value="Genomic_DNA"/>
</dbReference>
<dbReference type="Gene3D" id="3.30.710.10">
    <property type="entry name" value="Potassium Channel Kv1.1, Chain A"/>
    <property type="match status" value="2"/>
</dbReference>
<evidence type="ECO:0000259" key="3">
    <source>
        <dbReference type="PROSITE" id="PS50097"/>
    </source>
</evidence>
<feature type="domain" description="BTB" evidence="3">
    <location>
        <begin position="211"/>
        <end position="278"/>
    </location>
</feature>
<gene>
    <name evidence="5" type="ORF">TRITD_3Bv1G025120</name>
</gene>
<evidence type="ECO:0000256" key="2">
    <source>
        <dbReference type="ARBA" id="ARBA00010846"/>
    </source>
</evidence>
<dbReference type="InterPro" id="IPR045005">
    <property type="entry name" value="BPM1-6"/>
</dbReference>
<evidence type="ECO:0000259" key="4">
    <source>
        <dbReference type="PROSITE" id="PS50144"/>
    </source>
</evidence>
<feature type="domain" description="BTB" evidence="3">
    <location>
        <begin position="599"/>
        <end position="663"/>
    </location>
</feature>
<dbReference type="AlphaFoldDB" id="A0A9R1QAZ0"/>
<dbReference type="SMART" id="SM00061">
    <property type="entry name" value="MATH"/>
    <property type="match status" value="1"/>
</dbReference>
<protein>
    <recommendedName>
        <fullName evidence="7">Speckle-type POZ protein-like protein</fullName>
    </recommendedName>
</protein>
<dbReference type="SMART" id="SM00225">
    <property type="entry name" value="BTB"/>
    <property type="match status" value="2"/>
</dbReference>
<dbReference type="Gramene" id="TRITD3Bv1G025120.1">
    <property type="protein sequence ID" value="TRITD3Bv1G025120.1"/>
    <property type="gene ID" value="TRITD3Bv1G025120"/>
</dbReference>
<dbReference type="Pfam" id="PF00651">
    <property type="entry name" value="BTB"/>
    <property type="match status" value="2"/>
</dbReference>
<comment type="pathway">
    <text evidence="1">Protein modification; protein ubiquitination.</text>
</comment>
<dbReference type="InterPro" id="IPR002083">
    <property type="entry name" value="MATH/TRAF_dom"/>
</dbReference>
<evidence type="ECO:0000256" key="1">
    <source>
        <dbReference type="ARBA" id="ARBA00004906"/>
    </source>
</evidence>
<proteinExistence type="inferred from homology"/>
<name>A0A9R1QAZ0_TRITD</name>
<dbReference type="OMA" id="DAFCGHE"/>